<dbReference type="InterPro" id="IPR013121">
    <property type="entry name" value="Fe_red_NAD-bd_6"/>
</dbReference>
<dbReference type="Pfam" id="PF08022">
    <property type="entry name" value="FAD_binding_8"/>
    <property type="match status" value="1"/>
</dbReference>
<feature type="transmembrane region" description="Helical" evidence="12">
    <location>
        <begin position="57"/>
        <end position="79"/>
    </location>
</feature>
<dbReference type="GO" id="GO:0000293">
    <property type="term" value="F:ferric-chelate reductase activity"/>
    <property type="evidence" value="ECO:0007669"/>
    <property type="project" value="UniProtKB-ARBA"/>
</dbReference>
<dbReference type="InterPro" id="IPR017927">
    <property type="entry name" value="FAD-bd_FR_type"/>
</dbReference>
<dbReference type="CDD" id="cd06186">
    <property type="entry name" value="NOX_Duox_like_FAD_NADP"/>
    <property type="match status" value="1"/>
</dbReference>
<evidence type="ECO:0000256" key="8">
    <source>
        <dbReference type="ARBA" id="ARBA00023065"/>
    </source>
</evidence>
<keyword evidence="4 12" id="KW-0812">Transmembrane</keyword>
<feature type="transmembrane region" description="Helical" evidence="12">
    <location>
        <begin position="223"/>
        <end position="243"/>
    </location>
</feature>
<dbReference type="InterPro" id="IPR013112">
    <property type="entry name" value="FAD-bd_8"/>
</dbReference>
<evidence type="ECO:0000313" key="15">
    <source>
        <dbReference type="Proteomes" id="UP001285441"/>
    </source>
</evidence>
<feature type="transmembrane region" description="Helical" evidence="12">
    <location>
        <begin position="250"/>
        <end position="267"/>
    </location>
</feature>
<evidence type="ECO:0000256" key="10">
    <source>
        <dbReference type="ARBA" id="ARBA00023180"/>
    </source>
</evidence>
<dbReference type="GO" id="GO:0005886">
    <property type="term" value="C:plasma membrane"/>
    <property type="evidence" value="ECO:0007669"/>
    <property type="project" value="TreeGrafter"/>
</dbReference>
<dbReference type="GO" id="GO:0015677">
    <property type="term" value="P:copper ion import"/>
    <property type="evidence" value="ECO:0007669"/>
    <property type="project" value="TreeGrafter"/>
</dbReference>
<feature type="region of interest" description="Disordered" evidence="11">
    <location>
        <begin position="470"/>
        <end position="533"/>
    </location>
</feature>
<feature type="region of interest" description="Disordered" evidence="11">
    <location>
        <begin position="1"/>
        <end position="31"/>
    </location>
</feature>
<dbReference type="SFLD" id="SFLDS00052">
    <property type="entry name" value="Ferric_Reductase_Domain"/>
    <property type="match status" value="1"/>
</dbReference>
<dbReference type="SFLD" id="SFLDG01168">
    <property type="entry name" value="Ferric_reductase_subgroup_(FRE"/>
    <property type="match status" value="1"/>
</dbReference>
<feature type="transmembrane region" description="Helical" evidence="12">
    <location>
        <begin position="119"/>
        <end position="138"/>
    </location>
</feature>
<dbReference type="SUPFAM" id="SSF52343">
    <property type="entry name" value="Ferredoxin reductase-like, C-terminal NADP-linked domain"/>
    <property type="match status" value="1"/>
</dbReference>
<sequence length="631" mass="68928">MQELSVHSTGGTGQAVQPQAGGQAAGMAGHGGSSAASSATAAIFAARQIKTERMMSMYAAGLCGLIAIFVIFHWTRVLFVKVQRSWKPAVALERPFVMATRLGRNVLVRKVPGFKSAGHALLVTVYLATNIAVMFSSMDSSVIATYASRFGWMALANLAFVVFLALKNTPLAFLTAYSYERLNCLHHVAGYTMFVQMVLHSSLYTAFFNNSGRLVAIYEEREQIAGIVVGFSMLSVIFSAVFLRRVRYELFYVVHISSWISTIVSLGFHQPYIAKKSLIVILLAAAMWACDRIIRVSRVLYYSANNEATLYPLPNGGTKIVMKKVPGRAEPGKHCFIWIPAIRRFETHPFTIHRTEPVEFTVKAHNGFTRDLRKYAVENPGASVAASIDGPYGTFPDPMEFDKIVLIAGGGGATFTFGLAVNVLERMNDDSHKNIVFIWSVKEHDNLSWFKEHLDELKTHAHSPQVNVSLYVTKSPPSPHLLGHHTSTAQSRSSHSSDGGLSPPLSPLSSDVEKSTPSLPAPTHQRTEGDLEKETQRAIIETRIEHKEGGSVPLATTSKLASSGFAHAIKPGRPDVGSLIRDAVTTTPPNQRVLVAACGPDGLMRVVRDTTAKLIRGDGPGVELHCEQFGW</sequence>
<dbReference type="GO" id="GO:0006826">
    <property type="term" value="P:iron ion transport"/>
    <property type="evidence" value="ECO:0007669"/>
    <property type="project" value="TreeGrafter"/>
</dbReference>
<comment type="subcellular location">
    <subcellularLocation>
        <location evidence="1">Membrane</location>
        <topology evidence="1">Multi-pass membrane protein</topology>
    </subcellularLocation>
</comment>
<keyword evidence="9 12" id="KW-0472">Membrane</keyword>
<keyword evidence="8" id="KW-0406">Ion transport</keyword>
<evidence type="ECO:0000256" key="1">
    <source>
        <dbReference type="ARBA" id="ARBA00004141"/>
    </source>
</evidence>
<evidence type="ECO:0000256" key="6">
    <source>
        <dbReference type="ARBA" id="ARBA00022989"/>
    </source>
</evidence>
<evidence type="ECO:0000256" key="9">
    <source>
        <dbReference type="ARBA" id="ARBA00023136"/>
    </source>
</evidence>
<evidence type="ECO:0000256" key="7">
    <source>
        <dbReference type="ARBA" id="ARBA00023002"/>
    </source>
</evidence>
<dbReference type="Gene3D" id="3.40.50.80">
    <property type="entry name" value="Nucleotide-binding domain of ferredoxin-NADP reductase (FNR) module"/>
    <property type="match status" value="1"/>
</dbReference>
<evidence type="ECO:0000259" key="13">
    <source>
        <dbReference type="PROSITE" id="PS51384"/>
    </source>
</evidence>
<feature type="compositionally biased region" description="Low complexity" evidence="11">
    <location>
        <begin position="14"/>
        <end position="31"/>
    </location>
</feature>
<evidence type="ECO:0000256" key="11">
    <source>
        <dbReference type="SAM" id="MobiDB-lite"/>
    </source>
</evidence>
<feature type="transmembrane region" description="Helical" evidence="12">
    <location>
        <begin position="150"/>
        <end position="167"/>
    </location>
</feature>
<reference evidence="14" key="1">
    <citation type="journal article" date="2023" name="Mol. Phylogenet. Evol.">
        <title>Genome-scale phylogeny and comparative genomics of the fungal order Sordariales.</title>
        <authorList>
            <person name="Hensen N."/>
            <person name="Bonometti L."/>
            <person name="Westerberg I."/>
            <person name="Brannstrom I.O."/>
            <person name="Guillou S."/>
            <person name="Cros-Aarteil S."/>
            <person name="Calhoun S."/>
            <person name="Haridas S."/>
            <person name="Kuo A."/>
            <person name="Mondo S."/>
            <person name="Pangilinan J."/>
            <person name="Riley R."/>
            <person name="LaButti K."/>
            <person name="Andreopoulos B."/>
            <person name="Lipzen A."/>
            <person name="Chen C."/>
            <person name="Yan M."/>
            <person name="Daum C."/>
            <person name="Ng V."/>
            <person name="Clum A."/>
            <person name="Steindorff A."/>
            <person name="Ohm R.A."/>
            <person name="Martin F."/>
            <person name="Silar P."/>
            <person name="Natvig D.O."/>
            <person name="Lalanne C."/>
            <person name="Gautier V."/>
            <person name="Ament-Velasquez S.L."/>
            <person name="Kruys A."/>
            <person name="Hutchinson M.I."/>
            <person name="Powell A.J."/>
            <person name="Barry K."/>
            <person name="Miller A.N."/>
            <person name="Grigoriev I.V."/>
            <person name="Debuchy R."/>
            <person name="Gladieux P."/>
            <person name="Hiltunen Thoren M."/>
            <person name="Johannesson H."/>
        </authorList>
    </citation>
    <scope>NUCLEOTIDE SEQUENCE</scope>
    <source>
        <strain evidence="14">CBS 232.78</strain>
    </source>
</reference>
<dbReference type="GO" id="GO:0006879">
    <property type="term" value="P:intracellular iron ion homeostasis"/>
    <property type="evidence" value="ECO:0007669"/>
    <property type="project" value="TreeGrafter"/>
</dbReference>
<keyword evidence="7" id="KW-0560">Oxidoreductase</keyword>
<feature type="transmembrane region" description="Helical" evidence="12">
    <location>
        <begin position="188"/>
        <end position="208"/>
    </location>
</feature>
<feature type="domain" description="FAD-binding FR-type" evidence="13">
    <location>
        <begin position="286"/>
        <end position="398"/>
    </location>
</feature>
<keyword evidence="3" id="KW-0813">Transport</keyword>
<proteinExistence type="inferred from homology"/>
<keyword evidence="5" id="KW-0249">Electron transport</keyword>
<gene>
    <name evidence="14" type="ORF">B0H63DRAFT_387950</name>
</gene>
<dbReference type="InterPro" id="IPR051410">
    <property type="entry name" value="Ferric/Cupric_Reductase"/>
</dbReference>
<evidence type="ECO:0000256" key="4">
    <source>
        <dbReference type="ARBA" id="ARBA00022692"/>
    </source>
</evidence>
<dbReference type="InterPro" id="IPR039261">
    <property type="entry name" value="FNR_nucleotide-bd"/>
</dbReference>
<evidence type="ECO:0000256" key="12">
    <source>
        <dbReference type="SAM" id="Phobius"/>
    </source>
</evidence>
<evidence type="ECO:0000256" key="5">
    <source>
        <dbReference type="ARBA" id="ARBA00022982"/>
    </source>
</evidence>
<feature type="compositionally biased region" description="Low complexity" evidence="11">
    <location>
        <begin position="484"/>
        <end position="510"/>
    </location>
</feature>
<dbReference type="PANTHER" id="PTHR32361:SF9">
    <property type="entry name" value="FERRIC REDUCTASE TRANSMEMBRANE COMPONENT 3-RELATED"/>
    <property type="match status" value="1"/>
</dbReference>
<protein>
    <submittedName>
        <fullName evidence="14">Ferric reductase NAD binding domain-containing protein</fullName>
    </submittedName>
</protein>
<accession>A0AAE0P7U1</accession>
<dbReference type="InterPro" id="IPR013130">
    <property type="entry name" value="Fe3_Rdtase_TM_dom"/>
</dbReference>
<keyword evidence="6 12" id="KW-1133">Transmembrane helix</keyword>
<evidence type="ECO:0000256" key="3">
    <source>
        <dbReference type="ARBA" id="ARBA00022448"/>
    </source>
</evidence>
<evidence type="ECO:0000313" key="14">
    <source>
        <dbReference type="EMBL" id="KAK3394887.1"/>
    </source>
</evidence>
<dbReference type="AlphaFoldDB" id="A0AAE0P7U1"/>
<dbReference type="EMBL" id="JAULSW010000001">
    <property type="protein sequence ID" value="KAK3394887.1"/>
    <property type="molecule type" value="Genomic_DNA"/>
</dbReference>
<dbReference type="Pfam" id="PF08030">
    <property type="entry name" value="NAD_binding_6"/>
    <property type="match status" value="1"/>
</dbReference>
<dbReference type="PANTHER" id="PTHR32361">
    <property type="entry name" value="FERRIC/CUPRIC REDUCTASE TRANSMEMBRANE COMPONENT"/>
    <property type="match status" value="1"/>
</dbReference>
<dbReference type="PROSITE" id="PS51384">
    <property type="entry name" value="FAD_FR"/>
    <property type="match status" value="1"/>
</dbReference>
<evidence type="ECO:0000256" key="2">
    <source>
        <dbReference type="ARBA" id="ARBA00006278"/>
    </source>
</evidence>
<dbReference type="Pfam" id="PF01794">
    <property type="entry name" value="Ferric_reduct"/>
    <property type="match status" value="1"/>
</dbReference>
<name>A0AAE0P7U1_9PEZI</name>
<comment type="caution">
    <text evidence="14">The sequence shown here is derived from an EMBL/GenBank/DDBJ whole genome shotgun (WGS) entry which is preliminary data.</text>
</comment>
<comment type="similarity">
    <text evidence="2">Belongs to the ferric reductase (FRE) family.</text>
</comment>
<keyword evidence="15" id="KW-1185">Reference proteome</keyword>
<reference evidence="14" key="2">
    <citation type="submission" date="2023-06" db="EMBL/GenBank/DDBJ databases">
        <authorList>
            <consortium name="Lawrence Berkeley National Laboratory"/>
            <person name="Haridas S."/>
            <person name="Hensen N."/>
            <person name="Bonometti L."/>
            <person name="Westerberg I."/>
            <person name="Brannstrom I.O."/>
            <person name="Guillou S."/>
            <person name="Cros-Aarteil S."/>
            <person name="Calhoun S."/>
            <person name="Kuo A."/>
            <person name="Mondo S."/>
            <person name="Pangilinan J."/>
            <person name="Riley R."/>
            <person name="LaButti K."/>
            <person name="Andreopoulos B."/>
            <person name="Lipzen A."/>
            <person name="Chen C."/>
            <person name="Yanf M."/>
            <person name="Daum C."/>
            <person name="Ng V."/>
            <person name="Clum A."/>
            <person name="Steindorff A."/>
            <person name="Ohm R."/>
            <person name="Martin F."/>
            <person name="Silar P."/>
            <person name="Natvig D."/>
            <person name="Lalanne C."/>
            <person name="Gautier V."/>
            <person name="Ament-velasquez S.L."/>
            <person name="Kruys A."/>
            <person name="Hutchinson M.I."/>
            <person name="Powell A.J."/>
            <person name="Barry K."/>
            <person name="Miller A.N."/>
            <person name="Grigoriev I.V."/>
            <person name="Debuchy R."/>
            <person name="Gladieux P."/>
            <person name="Thoren M.H."/>
            <person name="Johannesson H."/>
        </authorList>
    </citation>
    <scope>NUCLEOTIDE SEQUENCE</scope>
    <source>
        <strain evidence="14">CBS 232.78</strain>
    </source>
</reference>
<organism evidence="14 15">
    <name type="scientific">Podospora didyma</name>
    <dbReference type="NCBI Taxonomy" id="330526"/>
    <lineage>
        <taxon>Eukaryota</taxon>
        <taxon>Fungi</taxon>
        <taxon>Dikarya</taxon>
        <taxon>Ascomycota</taxon>
        <taxon>Pezizomycotina</taxon>
        <taxon>Sordariomycetes</taxon>
        <taxon>Sordariomycetidae</taxon>
        <taxon>Sordariales</taxon>
        <taxon>Podosporaceae</taxon>
        <taxon>Podospora</taxon>
    </lineage>
</organism>
<keyword evidence="10" id="KW-0325">Glycoprotein</keyword>
<dbReference type="Proteomes" id="UP001285441">
    <property type="component" value="Unassembled WGS sequence"/>
</dbReference>